<dbReference type="PROSITE" id="PS50977">
    <property type="entry name" value="HTH_TETR_2"/>
    <property type="match status" value="1"/>
</dbReference>
<evidence type="ECO:0000256" key="3">
    <source>
        <dbReference type="ARBA" id="ARBA00023163"/>
    </source>
</evidence>
<feature type="DNA-binding region" description="H-T-H motif" evidence="4">
    <location>
        <begin position="45"/>
        <end position="64"/>
    </location>
</feature>
<dbReference type="Pfam" id="PF13305">
    <property type="entry name" value="TetR_C_33"/>
    <property type="match status" value="1"/>
</dbReference>
<dbReference type="InterPro" id="IPR001647">
    <property type="entry name" value="HTH_TetR"/>
</dbReference>
<dbReference type="PRINTS" id="PR00455">
    <property type="entry name" value="HTHTETR"/>
</dbReference>
<dbReference type="InterPro" id="IPR009057">
    <property type="entry name" value="Homeodomain-like_sf"/>
</dbReference>
<dbReference type="Gene3D" id="1.10.357.10">
    <property type="entry name" value="Tetracycline Repressor, domain 2"/>
    <property type="match status" value="1"/>
</dbReference>
<evidence type="ECO:0000313" key="7">
    <source>
        <dbReference type="Proteomes" id="UP000298781"/>
    </source>
</evidence>
<organism evidence="6 7">
    <name type="scientific">Phreatobacter stygius</name>
    <dbReference type="NCBI Taxonomy" id="1940610"/>
    <lineage>
        <taxon>Bacteria</taxon>
        <taxon>Pseudomonadati</taxon>
        <taxon>Pseudomonadota</taxon>
        <taxon>Alphaproteobacteria</taxon>
        <taxon>Hyphomicrobiales</taxon>
        <taxon>Phreatobacteraceae</taxon>
        <taxon>Phreatobacter</taxon>
    </lineage>
</organism>
<name>A0A4D7AWV4_9HYPH</name>
<keyword evidence="3" id="KW-0804">Transcription</keyword>
<dbReference type="GO" id="GO:0003700">
    <property type="term" value="F:DNA-binding transcription factor activity"/>
    <property type="evidence" value="ECO:0007669"/>
    <property type="project" value="TreeGrafter"/>
</dbReference>
<evidence type="ECO:0000313" key="6">
    <source>
        <dbReference type="EMBL" id="QCI63328.1"/>
    </source>
</evidence>
<dbReference type="Proteomes" id="UP000298781">
    <property type="component" value="Chromosome"/>
</dbReference>
<dbReference type="InterPro" id="IPR050109">
    <property type="entry name" value="HTH-type_TetR-like_transc_reg"/>
</dbReference>
<dbReference type="SUPFAM" id="SSF46689">
    <property type="entry name" value="Homeodomain-like"/>
    <property type="match status" value="1"/>
</dbReference>
<keyword evidence="7" id="KW-1185">Reference proteome</keyword>
<dbReference type="PANTHER" id="PTHR30055">
    <property type="entry name" value="HTH-TYPE TRANSCRIPTIONAL REGULATOR RUTR"/>
    <property type="match status" value="1"/>
</dbReference>
<evidence type="ECO:0000256" key="1">
    <source>
        <dbReference type="ARBA" id="ARBA00023015"/>
    </source>
</evidence>
<dbReference type="EMBL" id="CP039690">
    <property type="protein sequence ID" value="QCI63328.1"/>
    <property type="molecule type" value="Genomic_DNA"/>
</dbReference>
<dbReference type="InterPro" id="IPR025996">
    <property type="entry name" value="MT1864/Rv1816-like_C"/>
</dbReference>
<gene>
    <name evidence="6" type="ORF">E8M01_03200</name>
</gene>
<dbReference type="PANTHER" id="PTHR30055:SF220">
    <property type="entry name" value="TETR-FAMILY REGULATORY PROTEIN"/>
    <property type="match status" value="1"/>
</dbReference>
<dbReference type="KEGG" id="pstg:E8M01_03200"/>
<keyword evidence="1" id="KW-0805">Transcription regulation</keyword>
<dbReference type="OrthoDB" id="7056813at2"/>
<evidence type="ECO:0000256" key="4">
    <source>
        <dbReference type="PROSITE-ProRule" id="PRU00335"/>
    </source>
</evidence>
<protein>
    <submittedName>
        <fullName evidence="6">TetR/AcrR family transcriptional regulator</fullName>
    </submittedName>
</protein>
<sequence>MTAGKASPRPARRGGRQSYHHGMLRDALIRAAVEILSERGAEGFTLREAARRAGVSAGAPAHHFGSAAGLLTEVVIAGFEDLTQALRAAAGTAASPAARLRAQGMSYVRFALAHPGRFQLMFRHDLLLAGDERLGHAGKAAKAELEATIRAYITDRDGPGADERSVRAALLGAWSAVHGFAHLALDGKFTAMAQPRSISGFVSDELPDVLLAFWPDREDEATGR</sequence>
<dbReference type="SUPFAM" id="SSF48498">
    <property type="entry name" value="Tetracyclin repressor-like, C-terminal domain"/>
    <property type="match status" value="1"/>
</dbReference>
<feature type="domain" description="HTH tetR-type" evidence="5">
    <location>
        <begin position="22"/>
        <end position="82"/>
    </location>
</feature>
<accession>A0A4D7AWV4</accession>
<reference evidence="6 7" key="1">
    <citation type="submission" date="2019-04" db="EMBL/GenBank/DDBJ databases">
        <title>Phreatobacter aquaticus sp. nov.</title>
        <authorList>
            <person name="Choi A."/>
        </authorList>
    </citation>
    <scope>NUCLEOTIDE SEQUENCE [LARGE SCALE GENOMIC DNA]</scope>
    <source>
        <strain evidence="6 7">KCTC 52518</strain>
    </source>
</reference>
<dbReference type="InterPro" id="IPR036271">
    <property type="entry name" value="Tet_transcr_reg_TetR-rel_C_sf"/>
</dbReference>
<keyword evidence="2 4" id="KW-0238">DNA-binding</keyword>
<dbReference type="Pfam" id="PF00440">
    <property type="entry name" value="TetR_N"/>
    <property type="match status" value="1"/>
</dbReference>
<proteinExistence type="predicted"/>
<evidence type="ECO:0000256" key="2">
    <source>
        <dbReference type="ARBA" id="ARBA00023125"/>
    </source>
</evidence>
<dbReference type="AlphaFoldDB" id="A0A4D7AWV4"/>
<dbReference type="GO" id="GO:0000976">
    <property type="term" value="F:transcription cis-regulatory region binding"/>
    <property type="evidence" value="ECO:0007669"/>
    <property type="project" value="TreeGrafter"/>
</dbReference>
<evidence type="ECO:0000259" key="5">
    <source>
        <dbReference type="PROSITE" id="PS50977"/>
    </source>
</evidence>
<dbReference type="RefSeq" id="WP_136958787.1">
    <property type="nucleotide sequence ID" value="NZ_CP039690.1"/>
</dbReference>